<accession>X1HPG0</accession>
<organism evidence="1">
    <name type="scientific">marine sediment metagenome</name>
    <dbReference type="NCBI Taxonomy" id="412755"/>
    <lineage>
        <taxon>unclassified sequences</taxon>
        <taxon>metagenomes</taxon>
        <taxon>ecological metagenomes</taxon>
    </lineage>
</organism>
<feature type="non-terminal residue" evidence="1">
    <location>
        <position position="1"/>
    </location>
</feature>
<evidence type="ECO:0000313" key="1">
    <source>
        <dbReference type="EMBL" id="GAH55719.1"/>
    </source>
</evidence>
<gene>
    <name evidence="1" type="ORF">S03H2_26900</name>
</gene>
<name>X1HPG0_9ZZZZ</name>
<dbReference type="Gene3D" id="3.40.50.300">
    <property type="entry name" value="P-loop containing nucleotide triphosphate hydrolases"/>
    <property type="match status" value="1"/>
</dbReference>
<sequence>AKKFVPGEQLEIAINTAIAVGEPLLITGEPGTGKTQAAYYTAYQLDVEPLIHFQVKSDSQARDLLYYFDTVRYFH</sequence>
<dbReference type="SUPFAM" id="SSF52540">
    <property type="entry name" value="P-loop containing nucleoside triphosphate hydrolases"/>
    <property type="match status" value="1"/>
</dbReference>
<feature type="non-terminal residue" evidence="1">
    <location>
        <position position="75"/>
    </location>
</feature>
<proteinExistence type="predicted"/>
<dbReference type="InterPro" id="IPR027417">
    <property type="entry name" value="P-loop_NTPase"/>
</dbReference>
<dbReference type="EMBL" id="BARU01015823">
    <property type="protein sequence ID" value="GAH55719.1"/>
    <property type="molecule type" value="Genomic_DNA"/>
</dbReference>
<reference evidence="1" key="1">
    <citation type="journal article" date="2014" name="Front. Microbiol.">
        <title>High frequency of phylogenetically diverse reductive dehalogenase-homologous genes in deep subseafloor sedimentary metagenomes.</title>
        <authorList>
            <person name="Kawai M."/>
            <person name="Futagami T."/>
            <person name="Toyoda A."/>
            <person name="Takaki Y."/>
            <person name="Nishi S."/>
            <person name="Hori S."/>
            <person name="Arai W."/>
            <person name="Tsubouchi T."/>
            <person name="Morono Y."/>
            <person name="Uchiyama I."/>
            <person name="Ito T."/>
            <person name="Fujiyama A."/>
            <person name="Inagaki F."/>
            <person name="Takami H."/>
        </authorList>
    </citation>
    <scope>NUCLEOTIDE SEQUENCE</scope>
    <source>
        <strain evidence="1">Expedition CK06-06</strain>
    </source>
</reference>
<comment type="caution">
    <text evidence="1">The sequence shown here is derived from an EMBL/GenBank/DDBJ whole genome shotgun (WGS) entry which is preliminary data.</text>
</comment>
<evidence type="ECO:0008006" key="2">
    <source>
        <dbReference type="Google" id="ProtNLM"/>
    </source>
</evidence>
<dbReference type="AlphaFoldDB" id="X1HPG0"/>
<protein>
    <recommendedName>
        <fullName evidence="2">ATPase dynein-related AAA domain-containing protein</fullName>
    </recommendedName>
</protein>